<keyword evidence="1" id="KW-0732">Signal</keyword>
<reference evidence="3" key="1">
    <citation type="submission" date="2016-10" db="EMBL/GenBank/DDBJ databases">
        <title>The complete genome sequence of the rumen bacterium Butyrivibrio hungatei MB2003.</title>
        <authorList>
            <person name="Palevich N."/>
            <person name="Kelly W.J."/>
            <person name="Leahy S.C."/>
            <person name="Altermann E."/>
            <person name="Rakonjac J."/>
            <person name="Attwood G.T."/>
        </authorList>
    </citation>
    <scope>NUCLEOTIDE SEQUENCE [LARGE SCALE GENOMIC DNA]</scope>
    <source>
        <strain evidence="3">MB2003</strain>
    </source>
</reference>
<dbReference type="EMBL" id="CP017831">
    <property type="protein sequence ID" value="AOZ97777.1"/>
    <property type="molecule type" value="Genomic_DNA"/>
</dbReference>
<keyword evidence="3" id="KW-1185">Reference proteome</keyword>
<name>A0A1D9P592_9FIRM</name>
<proteinExistence type="predicted"/>
<evidence type="ECO:0000313" key="2">
    <source>
        <dbReference type="EMBL" id="AOZ97777.1"/>
    </source>
</evidence>
<organism evidence="2 3">
    <name type="scientific">Butyrivibrio hungatei</name>
    <dbReference type="NCBI Taxonomy" id="185008"/>
    <lineage>
        <taxon>Bacteria</taxon>
        <taxon>Bacillati</taxon>
        <taxon>Bacillota</taxon>
        <taxon>Clostridia</taxon>
        <taxon>Lachnospirales</taxon>
        <taxon>Lachnospiraceae</taxon>
        <taxon>Butyrivibrio</taxon>
    </lineage>
</organism>
<protein>
    <submittedName>
        <fullName evidence="2">Uncharacterized protein</fullName>
    </submittedName>
</protein>
<feature type="signal peptide" evidence="1">
    <location>
        <begin position="1"/>
        <end position="31"/>
    </location>
</feature>
<dbReference type="AlphaFoldDB" id="A0A1D9P592"/>
<gene>
    <name evidence="2" type="ORF">bhn_I2745</name>
</gene>
<evidence type="ECO:0000256" key="1">
    <source>
        <dbReference type="SAM" id="SignalP"/>
    </source>
</evidence>
<dbReference type="RefSeq" id="WP_071177348.1">
    <property type="nucleotide sequence ID" value="NZ_CP017831.1"/>
</dbReference>
<dbReference type="Proteomes" id="UP000179284">
    <property type="component" value="Chromosome I"/>
</dbReference>
<evidence type="ECO:0000313" key="3">
    <source>
        <dbReference type="Proteomes" id="UP000179284"/>
    </source>
</evidence>
<accession>A0A1D9P592</accession>
<sequence length="138" mass="15657">MKKSVNKLFKSIIAFSMVIVLSVSLKTTCFAQDTITENSNIIISEGYTEEGIHYTVAIKQKYSSGVAIIQTIIKREFTVDFTYDGHVDVQEVLRNYKIYADGVEYTGDLYLQGCNYEPWSLRGPYTTATYKGLFYANV</sequence>
<feature type="chain" id="PRO_5009444100" evidence="1">
    <location>
        <begin position="32"/>
        <end position="138"/>
    </location>
</feature>
<dbReference type="KEGG" id="bhu:bhn_I2745"/>